<name>A0A654KIQ0_TAYEM</name>
<accession>A0A654KIQ0</accession>
<dbReference type="GO" id="GO:0008233">
    <property type="term" value="F:peptidase activity"/>
    <property type="evidence" value="ECO:0007669"/>
    <property type="project" value="UniProtKB-KW"/>
</dbReference>
<sequence length="147" mass="16419">MMWVWFALSAICLILELMTGGFFLLFISIGLLAAGVLAFFELHLYWSLGAFALISLSSIFFLRVFGIRKSPAKKPALDKNVNLDIGTSIFVNSWNGNRRTQVNYRGAQWQAILADHITSIPENSGYYKIMAINGLVLVLEPVGFKVE</sequence>
<keyword evidence="2" id="KW-0378">Hydrolase</keyword>
<reference evidence="2 3" key="1">
    <citation type="journal article" date="2011" name="J. Bacteriol.">
        <title>Genome sequence of Taylorella equigenitalis MCE9, the causative agent of contagious equine metritis.</title>
        <authorList>
            <person name="Hebert L."/>
            <person name="Moumen B."/>
            <person name="Duquesne F."/>
            <person name="Breuil M.F."/>
            <person name="Laugier C."/>
            <person name="Batto J.M."/>
            <person name="Renault P."/>
            <person name="Petry S."/>
        </authorList>
    </citation>
    <scope>NUCLEOTIDE SEQUENCE [LARGE SCALE GENOMIC DNA]</scope>
    <source>
        <strain evidence="2 3">MCE9</strain>
    </source>
</reference>
<keyword evidence="2" id="KW-0645">Protease</keyword>
<feature type="transmembrane region" description="Helical" evidence="1">
    <location>
        <begin position="43"/>
        <end position="65"/>
    </location>
</feature>
<evidence type="ECO:0000256" key="1">
    <source>
        <dbReference type="SAM" id="Phobius"/>
    </source>
</evidence>
<keyword evidence="1" id="KW-1133">Transmembrane helix</keyword>
<dbReference type="KEGG" id="teq:TEQUI_1419"/>
<dbReference type="EMBL" id="CP002456">
    <property type="protein sequence ID" value="ADU92333.1"/>
    <property type="molecule type" value="Genomic_DNA"/>
</dbReference>
<dbReference type="GO" id="GO:0006508">
    <property type="term" value="P:proteolysis"/>
    <property type="evidence" value="ECO:0007669"/>
    <property type="project" value="UniProtKB-KW"/>
</dbReference>
<dbReference type="AlphaFoldDB" id="A0A654KIQ0"/>
<protein>
    <submittedName>
        <fullName evidence="2">Activity regulator of membrane protease YbbK</fullName>
    </submittedName>
</protein>
<evidence type="ECO:0000313" key="3">
    <source>
        <dbReference type="Proteomes" id="UP000007472"/>
    </source>
</evidence>
<keyword evidence="1" id="KW-0812">Transmembrane</keyword>
<proteinExistence type="predicted"/>
<dbReference type="Proteomes" id="UP000007472">
    <property type="component" value="Chromosome"/>
</dbReference>
<keyword evidence="1" id="KW-0472">Membrane</keyword>
<gene>
    <name evidence="2" type="ordered locus">TEQUI_1419</name>
</gene>
<organism evidence="2 3">
    <name type="scientific">Taylorella equigenitalis (strain MCE9)</name>
    <dbReference type="NCBI Taxonomy" id="937774"/>
    <lineage>
        <taxon>Bacteria</taxon>
        <taxon>Pseudomonadati</taxon>
        <taxon>Pseudomonadota</taxon>
        <taxon>Betaproteobacteria</taxon>
        <taxon>Burkholderiales</taxon>
        <taxon>Alcaligenaceae</taxon>
        <taxon>Taylorella</taxon>
    </lineage>
</organism>
<evidence type="ECO:0000313" key="2">
    <source>
        <dbReference type="EMBL" id="ADU92333.1"/>
    </source>
</evidence>